<dbReference type="AlphaFoldDB" id="A0A1I4IW71"/>
<evidence type="ECO:0000256" key="2">
    <source>
        <dbReference type="ARBA" id="ARBA00023002"/>
    </source>
</evidence>
<dbReference type="Gene3D" id="3.30.70.2530">
    <property type="match status" value="1"/>
</dbReference>
<dbReference type="RefSeq" id="WP_091482074.1">
    <property type="nucleotide sequence ID" value="NZ_FOTR01000002.1"/>
</dbReference>
<dbReference type="GO" id="GO:0003885">
    <property type="term" value="F:D-arabinono-1,4-lactone oxidase activity"/>
    <property type="evidence" value="ECO:0007669"/>
    <property type="project" value="InterPro"/>
</dbReference>
<dbReference type="EMBL" id="FOTR01000002">
    <property type="protein sequence ID" value="SFL58564.1"/>
    <property type="molecule type" value="Genomic_DNA"/>
</dbReference>
<dbReference type="PROSITE" id="PS51387">
    <property type="entry name" value="FAD_PCMH"/>
    <property type="match status" value="1"/>
</dbReference>
<dbReference type="InterPro" id="IPR016166">
    <property type="entry name" value="FAD-bd_PCMH"/>
</dbReference>
<dbReference type="Gene3D" id="1.10.45.10">
    <property type="entry name" value="Vanillyl-alcohol Oxidase, Chain A, domain 4"/>
    <property type="match status" value="1"/>
</dbReference>
<dbReference type="SUPFAM" id="SSF56176">
    <property type="entry name" value="FAD-binding/transporter-associated domain-like"/>
    <property type="match status" value="1"/>
</dbReference>
<dbReference type="InterPro" id="IPR016167">
    <property type="entry name" value="FAD-bd_PCMH_sub1"/>
</dbReference>
<dbReference type="PANTHER" id="PTHR43762">
    <property type="entry name" value="L-GULONOLACTONE OXIDASE"/>
    <property type="match status" value="1"/>
</dbReference>
<dbReference type="InterPro" id="IPR006094">
    <property type="entry name" value="Oxid_FAD_bind_N"/>
</dbReference>
<dbReference type="Proteomes" id="UP000198565">
    <property type="component" value="Unassembled WGS sequence"/>
</dbReference>
<dbReference type="InterPro" id="IPR016169">
    <property type="entry name" value="FAD-bd_PCMH_sub2"/>
</dbReference>
<proteinExistence type="predicted"/>
<dbReference type="PANTHER" id="PTHR43762:SF1">
    <property type="entry name" value="D-ARABINONO-1,4-LACTONE OXIDASE"/>
    <property type="match status" value="1"/>
</dbReference>
<accession>A0A1I4IW71</accession>
<keyword evidence="1" id="KW-0285">Flavoprotein</keyword>
<dbReference type="Gene3D" id="3.30.465.10">
    <property type="match status" value="1"/>
</dbReference>
<dbReference type="Gene3D" id="3.30.43.10">
    <property type="entry name" value="Uridine Diphospho-n-acetylenolpyruvylglucosamine Reductase, domain 2"/>
    <property type="match status" value="1"/>
</dbReference>
<evidence type="ECO:0000313" key="4">
    <source>
        <dbReference type="EMBL" id="SFL58564.1"/>
    </source>
</evidence>
<sequence>MEQQKNWAGNYTYSTANWHEPENVVQIQNLVKQCDKVRVVGSRHSFNGIADSSENMVSLQKLNRVIALDSENQTITVEGGIIYSDLSHFLQENGFALENMASLPHISIAGACATATHGSGDQNSCLSNSVRAMEVVTADGELVEFSRDKNEEQLKGAVVGLGGIGIVTKMTLDIVPSFQISQYVFENLPLSQLEHHFDDIFSSAYSVSLFTNWESDTINQVWLKKLYTDENQTKIPTDLYGAQPATANSHPIAGIEAVNCTEQMGVPGPWFDRLPHFRIDFTPSSGDELQTEYIIPRKHAYEALKEISTIREQIAPLLHVNEIRSIAKDDLWMSPCYKQDSIGIHLTWKDDWESVQKVLPKIEEILAPYQARPHWGKLFTMPKEKIQPLYEKRTDFQQLLQHYDPKGKFRNEFLDTYVFGE</sequence>
<evidence type="ECO:0000313" key="5">
    <source>
        <dbReference type="Proteomes" id="UP000198565"/>
    </source>
</evidence>
<keyword evidence="2" id="KW-0560">Oxidoreductase</keyword>
<feature type="domain" description="FAD-binding PCMH-type" evidence="3">
    <location>
        <begin position="11"/>
        <end position="177"/>
    </location>
</feature>
<gene>
    <name evidence="4" type="ORF">SAMN04487943_102332</name>
</gene>
<dbReference type="Pfam" id="PF01565">
    <property type="entry name" value="FAD_binding_4"/>
    <property type="match status" value="1"/>
</dbReference>
<organism evidence="4 5">
    <name type="scientific">Gracilibacillus orientalis</name>
    <dbReference type="NCBI Taxonomy" id="334253"/>
    <lineage>
        <taxon>Bacteria</taxon>
        <taxon>Bacillati</taxon>
        <taxon>Bacillota</taxon>
        <taxon>Bacilli</taxon>
        <taxon>Bacillales</taxon>
        <taxon>Bacillaceae</taxon>
        <taxon>Gracilibacillus</taxon>
    </lineage>
</organism>
<dbReference type="InterPro" id="IPR010031">
    <property type="entry name" value="FAD_lactone_oxidase-like"/>
</dbReference>
<reference evidence="5" key="1">
    <citation type="submission" date="2016-10" db="EMBL/GenBank/DDBJ databases">
        <authorList>
            <person name="Varghese N."/>
            <person name="Submissions S."/>
        </authorList>
    </citation>
    <scope>NUCLEOTIDE SEQUENCE [LARGE SCALE GENOMIC DNA]</scope>
    <source>
        <strain evidence="5">CGMCC 1.4250</strain>
    </source>
</reference>
<dbReference type="PIRSF" id="PIRSF000136">
    <property type="entry name" value="LGO_GLO"/>
    <property type="match status" value="1"/>
</dbReference>
<dbReference type="GO" id="GO:0080049">
    <property type="term" value="F:L-gulono-1,4-lactone dehydrogenase activity"/>
    <property type="evidence" value="ECO:0007669"/>
    <property type="project" value="TreeGrafter"/>
</dbReference>
<dbReference type="OrthoDB" id="9800184at2"/>
<dbReference type="Gene3D" id="3.30.70.2520">
    <property type="match status" value="1"/>
</dbReference>
<protein>
    <submittedName>
        <fullName evidence="4">Xylitol oxidase</fullName>
    </submittedName>
</protein>
<dbReference type="GO" id="GO:0016020">
    <property type="term" value="C:membrane"/>
    <property type="evidence" value="ECO:0007669"/>
    <property type="project" value="InterPro"/>
</dbReference>
<dbReference type="InterPro" id="IPR036318">
    <property type="entry name" value="FAD-bd_PCMH-like_sf"/>
</dbReference>
<dbReference type="InterPro" id="IPR016171">
    <property type="entry name" value="Vanillyl_alc_oxidase_C-sub2"/>
</dbReference>
<evidence type="ECO:0000259" key="3">
    <source>
        <dbReference type="PROSITE" id="PS51387"/>
    </source>
</evidence>
<dbReference type="Pfam" id="PF04030">
    <property type="entry name" value="ALO"/>
    <property type="match status" value="1"/>
</dbReference>
<dbReference type="GO" id="GO:0071949">
    <property type="term" value="F:FAD binding"/>
    <property type="evidence" value="ECO:0007669"/>
    <property type="project" value="InterPro"/>
</dbReference>
<evidence type="ECO:0000256" key="1">
    <source>
        <dbReference type="ARBA" id="ARBA00022630"/>
    </source>
</evidence>
<dbReference type="STRING" id="334253.SAMN04487943_102332"/>
<dbReference type="InterPro" id="IPR007173">
    <property type="entry name" value="ALO_C"/>
</dbReference>
<name>A0A1I4IW71_9BACI</name>
<keyword evidence="5" id="KW-1185">Reference proteome</keyword>